<gene>
    <name evidence="1" type="ORF">ACFFIZ_09565</name>
</gene>
<dbReference type="EMBL" id="JBHLWQ010000085">
    <property type="protein sequence ID" value="MFC0200558.1"/>
    <property type="molecule type" value="Genomic_DNA"/>
</dbReference>
<protein>
    <submittedName>
        <fullName evidence="1">DUF1403 family protein</fullName>
    </submittedName>
</protein>
<keyword evidence="2" id="KW-1185">Reference proteome</keyword>
<sequence>MFPGLPDWLAATKAQSAETAGFLAGAALAGLHPLQTHAAVPQALWRARLALMAAEASARFEARREGPAALRDA</sequence>
<comment type="caution">
    <text evidence="1">The sequence shown here is derived from an EMBL/GenBank/DDBJ whole genome shotgun (WGS) entry which is preliminary data.</text>
</comment>
<dbReference type="InterPro" id="IPR009843">
    <property type="entry name" value="DUF1403"/>
</dbReference>
<proteinExistence type="predicted"/>
<dbReference type="Pfam" id="PF07183">
    <property type="entry name" value="DUF1403"/>
    <property type="match status" value="1"/>
</dbReference>
<name>A0ABV6CNK7_9RHOB</name>
<accession>A0ABV6CNK7</accession>
<reference evidence="1 2" key="1">
    <citation type="submission" date="2024-09" db="EMBL/GenBank/DDBJ databases">
        <authorList>
            <person name="Sun Q."/>
            <person name="Mori K."/>
        </authorList>
    </citation>
    <scope>NUCLEOTIDE SEQUENCE [LARGE SCALE GENOMIC DNA]</scope>
    <source>
        <strain evidence="1 2">CCM 7904</strain>
    </source>
</reference>
<evidence type="ECO:0000313" key="1">
    <source>
        <dbReference type="EMBL" id="MFC0200558.1"/>
    </source>
</evidence>
<dbReference type="RefSeq" id="WP_378926583.1">
    <property type="nucleotide sequence ID" value="NZ_JBHLWQ010000085.1"/>
</dbReference>
<evidence type="ECO:0000313" key="2">
    <source>
        <dbReference type="Proteomes" id="UP001589795"/>
    </source>
</evidence>
<dbReference type="Proteomes" id="UP001589795">
    <property type="component" value="Unassembled WGS sequence"/>
</dbReference>
<organism evidence="1 2">
    <name type="scientific">Paracoccus rhizosphaerae</name>
    <dbReference type="NCBI Taxonomy" id="1133347"/>
    <lineage>
        <taxon>Bacteria</taxon>
        <taxon>Pseudomonadati</taxon>
        <taxon>Pseudomonadota</taxon>
        <taxon>Alphaproteobacteria</taxon>
        <taxon>Rhodobacterales</taxon>
        <taxon>Paracoccaceae</taxon>
        <taxon>Paracoccus</taxon>
    </lineage>
</organism>